<dbReference type="GeneID" id="89921436"/>
<evidence type="ECO:0000313" key="2">
    <source>
        <dbReference type="Proteomes" id="UP001337655"/>
    </source>
</evidence>
<accession>A0AAV9PNS2</accession>
<proteinExistence type="predicted"/>
<name>A0AAV9PNS2_9PEZI</name>
<dbReference type="Proteomes" id="UP001337655">
    <property type="component" value="Unassembled WGS sequence"/>
</dbReference>
<protein>
    <submittedName>
        <fullName evidence="1">Uncharacterized protein</fullName>
    </submittedName>
</protein>
<evidence type="ECO:0000313" key="1">
    <source>
        <dbReference type="EMBL" id="KAK5174948.1"/>
    </source>
</evidence>
<gene>
    <name evidence="1" type="ORF">LTR77_000084</name>
</gene>
<dbReference type="AlphaFoldDB" id="A0AAV9PNS2"/>
<dbReference type="EMBL" id="JAVRRT010000001">
    <property type="protein sequence ID" value="KAK5174948.1"/>
    <property type="molecule type" value="Genomic_DNA"/>
</dbReference>
<reference evidence="1 2" key="1">
    <citation type="submission" date="2023-08" db="EMBL/GenBank/DDBJ databases">
        <title>Black Yeasts Isolated from many extreme environments.</title>
        <authorList>
            <person name="Coleine C."/>
            <person name="Stajich J.E."/>
            <person name="Selbmann L."/>
        </authorList>
    </citation>
    <scope>NUCLEOTIDE SEQUENCE [LARGE SCALE GENOMIC DNA]</scope>
    <source>
        <strain evidence="1 2">CCFEE 5935</strain>
    </source>
</reference>
<comment type="caution">
    <text evidence="1">The sequence shown here is derived from an EMBL/GenBank/DDBJ whole genome shotgun (WGS) entry which is preliminary data.</text>
</comment>
<keyword evidence="2" id="KW-1185">Reference proteome</keyword>
<sequence length="283" mass="31125">MTPRGASKVDVLNFTSKSEAARAHTLEDADTVSTTSTMDDPKTAHKPFRFLDLPRELREVVLAEAKCDVKFRPLHCLKVKAFVVDPNLRLVSRQVKDEVDSIISKTSPTVVVLNVESISGYHFATGFLGAIKGRIQRVNLNHYPPNETVPSVIIFAPYIAVVFGGALQLSRLLCKEGAINNKQIHLHVHIPLGRDKFGKADLAGLEEQLQEEALWCASGWDTFATMEVHRYGRKGSHLWATWDHTCGKLVMAKGEEAVDASAEVGEAGQVVAAQKLRDDDMAA</sequence>
<dbReference type="RefSeq" id="XP_064663586.1">
    <property type="nucleotide sequence ID" value="XM_064797352.1"/>
</dbReference>
<organism evidence="1 2">
    <name type="scientific">Saxophila tyrrhenica</name>
    <dbReference type="NCBI Taxonomy" id="1690608"/>
    <lineage>
        <taxon>Eukaryota</taxon>
        <taxon>Fungi</taxon>
        <taxon>Dikarya</taxon>
        <taxon>Ascomycota</taxon>
        <taxon>Pezizomycotina</taxon>
        <taxon>Dothideomycetes</taxon>
        <taxon>Dothideomycetidae</taxon>
        <taxon>Mycosphaerellales</taxon>
        <taxon>Extremaceae</taxon>
        <taxon>Saxophila</taxon>
    </lineage>
</organism>